<evidence type="ECO:0000313" key="3">
    <source>
        <dbReference type="Proteomes" id="UP000000768"/>
    </source>
</evidence>
<feature type="region of interest" description="Disordered" evidence="1">
    <location>
        <begin position="1"/>
        <end position="33"/>
    </location>
</feature>
<sequence length="94" mass="10070">MNTKSKASSRLLASSSARSPSRMGSADPSRNAATPLPPVFSFEGEGVWKGVESLVQVSNFPLALLDLCLVGFETLILMEIKSFVPLYVCLVHNG</sequence>
<reference evidence="2 3" key="1">
    <citation type="journal article" date="2009" name="Nature">
        <title>The Sorghum bicolor genome and the diversification of grasses.</title>
        <authorList>
            <person name="Paterson A.H."/>
            <person name="Bowers J.E."/>
            <person name="Bruggmann R."/>
            <person name="Dubchak I."/>
            <person name="Grimwood J."/>
            <person name="Gundlach H."/>
            <person name="Haberer G."/>
            <person name="Hellsten U."/>
            <person name="Mitros T."/>
            <person name="Poliakov A."/>
            <person name="Schmutz J."/>
            <person name="Spannagl M."/>
            <person name="Tang H."/>
            <person name="Wang X."/>
            <person name="Wicker T."/>
            <person name="Bharti A.K."/>
            <person name="Chapman J."/>
            <person name="Feltus F.A."/>
            <person name="Gowik U."/>
            <person name="Grigoriev I.V."/>
            <person name="Lyons E."/>
            <person name="Maher C.A."/>
            <person name="Martis M."/>
            <person name="Narechania A."/>
            <person name="Otillar R.P."/>
            <person name="Penning B.W."/>
            <person name="Salamov A.A."/>
            <person name="Wang Y."/>
            <person name="Zhang L."/>
            <person name="Carpita N.C."/>
            <person name="Freeling M."/>
            <person name="Gingle A.R."/>
            <person name="Hash C.T."/>
            <person name="Keller B."/>
            <person name="Klein P."/>
            <person name="Kresovich S."/>
            <person name="McCann M.C."/>
            <person name="Ming R."/>
            <person name="Peterson D.G."/>
            <person name="Mehboob-ur-Rahman"/>
            <person name="Ware D."/>
            <person name="Westhoff P."/>
            <person name="Mayer K.F."/>
            <person name="Messing J."/>
            <person name="Rokhsar D.S."/>
        </authorList>
    </citation>
    <scope>NUCLEOTIDE SEQUENCE [LARGE SCALE GENOMIC DNA]</scope>
    <source>
        <strain evidence="3">cv. BTx623</strain>
    </source>
</reference>
<protein>
    <submittedName>
        <fullName evidence="2">Uncharacterized protein</fullName>
    </submittedName>
</protein>
<feature type="compositionally biased region" description="Low complexity" evidence="1">
    <location>
        <begin position="1"/>
        <end position="22"/>
    </location>
</feature>
<gene>
    <name evidence="2" type="ORF">SORBI_3005G037400</name>
</gene>
<organism evidence="2 3">
    <name type="scientific">Sorghum bicolor</name>
    <name type="common">Sorghum</name>
    <name type="synonym">Sorghum vulgare</name>
    <dbReference type="NCBI Taxonomy" id="4558"/>
    <lineage>
        <taxon>Eukaryota</taxon>
        <taxon>Viridiplantae</taxon>
        <taxon>Streptophyta</taxon>
        <taxon>Embryophyta</taxon>
        <taxon>Tracheophyta</taxon>
        <taxon>Spermatophyta</taxon>
        <taxon>Magnoliopsida</taxon>
        <taxon>Liliopsida</taxon>
        <taxon>Poales</taxon>
        <taxon>Poaceae</taxon>
        <taxon>PACMAD clade</taxon>
        <taxon>Panicoideae</taxon>
        <taxon>Andropogonodae</taxon>
        <taxon>Andropogoneae</taxon>
        <taxon>Sorghinae</taxon>
        <taxon>Sorghum</taxon>
    </lineage>
</organism>
<dbReference type="Gramene" id="KXG27745">
    <property type="protein sequence ID" value="KXG27745"/>
    <property type="gene ID" value="SORBI_3005G037400"/>
</dbReference>
<dbReference type="InParanoid" id="A0A1B6PQ05"/>
<dbReference type="EMBL" id="CM000764">
    <property type="protein sequence ID" value="KXG27745.1"/>
    <property type="molecule type" value="Genomic_DNA"/>
</dbReference>
<evidence type="ECO:0000313" key="2">
    <source>
        <dbReference type="EMBL" id="KXG27745.1"/>
    </source>
</evidence>
<dbReference type="Proteomes" id="UP000000768">
    <property type="component" value="Chromosome 5"/>
</dbReference>
<dbReference type="AlphaFoldDB" id="A0A1B6PQ05"/>
<accession>A0A1B6PQ05</accession>
<keyword evidence="3" id="KW-1185">Reference proteome</keyword>
<name>A0A1B6PQ05_SORBI</name>
<proteinExistence type="predicted"/>
<evidence type="ECO:0000256" key="1">
    <source>
        <dbReference type="SAM" id="MobiDB-lite"/>
    </source>
</evidence>
<reference evidence="3" key="2">
    <citation type="journal article" date="2018" name="Plant J.">
        <title>The Sorghum bicolor reference genome: improved assembly, gene annotations, a transcriptome atlas, and signatures of genome organization.</title>
        <authorList>
            <person name="McCormick R.F."/>
            <person name="Truong S.K."/>
            <person name="Sreedasyam A."/>
            <person name="Jenkins J."/>
            <person name="Shu S."/>
            <person name="Sims D."/>
            <person name="Kennedy M."/>
            <person name="Amirebrahimi M."/>
            <person name="Weers B.D."/>
            <person name="McKinley B."/>
            <person name="Mattison A."/>
            <person name="Morishige D.T."/>
            <person name="Grimwood J."/>
            <person name="Schmutz J."/>
            <person name="Mullet J.E."/>
        </authorList>
    </citation>
    <scope>NUCLEOTIDE SEQUENCE [LARGE SCALE GENOMIC DNA]</scope>
    <source>
        <strain evidence="3">cv. BTx623</strain>
    </source>
</reference>